<name>A0A8X7SAJ1_BRACI</name>
<evidence type="ECO:0000313" key="4">
    <source>
        <dbReference type="EMBL" id="KAG2302698.1"/>
    </source>
</evidence>
<comment type="caution">
    <text evidence="4">The sequence shown here is derived from an EMBL/GenBank/DDBJ whole genome shotgun (WGS) entry which is preliminary data.</text>
</comment>
<dbReference type="Gene3D" id="3.80.10.10">
    <property type="entry name" value="Ribonuclease Inhibitor"/>
    <property type="match status" value="2"/>
</dbReference>
<keyword evidence="2" id="KW-0611">Plant defense</keyword>
<sequence length="457" mass="51542">MICEGIIDGSEGIERAENKGYEIIGSLIHASLLIEDEKKALREVYMHDVVREMALWIAFDFGKHKDNFVVRAGVGLHELPRLKNWNAVKRMSLMSNKISRVSGSIECHELTTLFLQKNKKTLVSISGEFFKSMPRLVVLDLSYNTNLSELPDEISELVSLRYLNMSFTGIQCLPVGFLELKNLIHLDLEDTSKLSSIVGICALVNLKVLRLLRSNVWCGPNTLEELQFLEHLEILTIGIIYGLGLDQFFKSHKLMRCTQALAVKSCQLESSNVSLLASMEKVHELLFNGCTFSDIKMDVACNRSKTVPKNACFKNLSRITLQKCEGVRDLTWLMFASNLTVLFICGVKEVEDIISKEKALVGEVLSSEIVPFQKLRTLRLVDLPELKAIYWSSLPFPCLTKIVVFNCPKLKKLPLKSCSGGEGGLVIKYAEKEWLEGVEWEDEATKARFLLSCIQQV</sequence>
<accession>A0A8X7SAJ1</accession>
<dbReference type="InterPro" id="IPR032675">
    <property type="entry name" value="LRR_dom_sf"/>
</dbReference>
<keyword evidence="5" id="KW-1185">Reference proteome</keyword>
<evidence type="ECO:0000256" key="1">
    <source>
        <dbReference type="ARBA" id="ARBA00022737"/>
    </source>
</evidence>
<dbReference type="AlphaFoldDB" id="A0A8X7SAJ1"/>
<dbReference type="InterPro" id="IPR055414">
    <property type="entry name" value="LRR_R13L4/SHOC2-like"/>
</dbReference>
<proteinExistence type="predicted"/>
<organism evidence="4 5">
    <name type="scientific">Brassica carinata</name>
    <name type="common">Ethiopian mustard</name>
    <name type="synonym">Abyssinian cabbage</name>
    <dbReference type="NCBI Taxonomy" id="52824"/>
    <lineage>
        <taxon>Eukaryota</taxon>
        <taxon>Viridiplantae</taxon>
        <taxon>Streptophyta</taxon>
        <taxon>Embryophyta</taxon>
        <taxon>Tracheophyta</taxon>
        <taxon>Spermatophyta</taxon>
        <taxon>Magnoliopsida</taxon>
        <taxon>eudicotyledons</taxon>
        <taxon>Gunneridae</taxon>
        <taxon>Pentapetalae</taxon>
        <taxon>rosids</taxon>
        <taxon>malvids</taxon>
        <taxon>Brassicales</taxon>
        <taxon>Brassicaceae</taxon>
        <taxon>Brassiceae</taxon>
        <taxon>Brassica</taxon>
    </lineage>
</organism>
<feature type="domain" description="Disease resistance R13L4/SHOC-2-like LRR" evidence="3">
    <location>
        <begin position="92"/>
        <end position="351"/>
    </location>
</feature>
<dbReference type="SUPFAM" id="SSF52058">
    <property type="entry name" value="L domain-like"/>
    <property type="match status" value="1"/>
</dbReference>
<dbReference type="InterPro" id="IPR050905">
    <property type="entry name" value="Plant_NBS-LRR"/>
</dbReference>
<dbReference type="OrthoDB" id="1073912at2759"/>
<gene>
    <name evidence="4" type="ORF">Bca52824_031349</name>
</gene>
<dbReference type="PANTHER" id="PTHR33463">
    <property type="entry name" value="NB-ARC DOMAIN-CONTAINING PROTEIN-RELATED"/>
    <property type="match status" value="1"/>
</dbReference>
<reference evidence="4 5" key="1">
    <citation type="submission" date="2020-02" db="EMBL/GenBank/DDBJ databases">
        <authorList>
            <person name="Ma Q."/>
            <person name="Huang Y."/>
            <person name="Song X."/>
            <person name="Pei D."/>
        </authorList>
    </citation>
    <scope>NUCLEOTIDE SEQUENCE [LARGE SCALE GENOMIC DNA]</scope>
    <source>
        <strain evidence="4">Sxm20200214</strain>
        <tissue evidence="4">Leaf</tissue>
    </source>
</reference>
<keyword evidence="1" id="KW-0677">Repeat</keyword>
<dbReference type="Pfam" id="PF23598">
    <property type="entry name" value="LRR_14"/>
    <property type="match status" value="1"/>
</dbReference>
<dbReference type="EMBL" id="JAAMPC010000007">
    <property type="protein sequence ID" value="KAG2302698.1"/>
    <property type="molecule type" value="Genomic_DNA"/>
</dbReference>
<evidence type="ECO:0000313" key="5">
    <source>
        <dbReference type="Proteomes" id="UP000886595"/>
    </source>
</evidence>
<dbReference type="PANTHER" id="PTHR33463:SF220">
    <property type="entry name" value="NB-ARC DOMAIN-CONTAINING PROTEIN"/>
    <property type="match status" value="1"/>
</dbReference>
<dbReference type="Proteomes" id="UP000886595">
    <property type="component" value="Unassembled WGS sequence"/>
</dbReference>
<evidence type="ECO:0000256" key="2">
    <source>
        <dbReference type="ARBA" id="ARBA00022821"/>
    </source>
</evidence>
<protein>
    <recommendedName>
        <fullName evidence="3">Disease resistance R13L4/SHOC-2-like LRR domain-containing protein</fullName>
    </recommendedName>
</protein>
<evidence type="ECO:0000259" key="3">
    <source>
        <dbReference type="Pfam" id="PF23598"/>
    </source>
</evidence>